<dbReference type="Gene3D" id="3.40.50.2300">
    <property type="match status" value="1"/>
</dbReference>
<feature type="compositionally biased region" description="Low complexity" evidence="7">
    <location>
        <begin position="241"/>
        <end position="254"/>
    </location>
</feature>
<dbReference type="PRINTS" id="PR00344">
    <property type="entry name" value="BCTRLSENSOR"/>
</dbReference>
<keyword evidence="4" id="KW-0808">Transferase</keyword>
<feature type="modified residue" description="4-aspartylphosphate" evidence="6">
    <location>
        <position position="1138"/>
    </location>
</feature>
<evidence type="ECO:0000256" key="7">
    <source>
        <dbReference type="SAM" id="MobiDB-lite"/>
    </source>
</evidence>
<dbReference type="InterPro" id="IPR036890">
    <property type="entry name" value="HATPase_C_sf"/>
</dbReference>
<dbReference type="InterPro" id="IPR011006">
    <property type="entry name" value="CheY-like_superfamily"/>
</dbReference>
<dbReference type="SUPFAM" id="SSF55781">
    <property type="entry name" value="GAF domain-like"/>
    <property type="match status" value="1"/>
</dbReference>
<dbReference type="InterPro" id="IPR003594">
    <property type="entry name" value="HATPase_dom"/>
</dbReference>
<dbReference type="Pfam" id="PF02518">
    <property type="entry name" value="HATPase_c"/>
    <property type="match status" value="1"/>
</dbReference>
<sequence length="1235" mass="136653">MFSGPSANRSQRAQELRRFFAPFDPFCPPSNAPQGGFNSSIKDDGALASLAEAAAWRIGAQRAMVSLVDRDTQYFIAVAARGEITPDQRGLWYGQSSEQMPGSLGESTLAQEYHSSECSCFVINDLRSDDRFCNLPIVDGTTAAFRFYAGTPITTNRGVRIGLFSVYDGEPRPDGLSIQHRKFLCQSASRVMRYLEVQRQAAERRRVALMSKGIAKFLEGKSSDLDGNELYGEPKRVDSISETTTSKSHSHPTPWRIQGRSSTDLYEGDQFQPYRPSHPQMNSLVEDTLDRAAKILRESLEIQTGGIIFFDAAVGFSEAGITDAYADPKTDIGAQFKDAASGNGQTPQNRGGTHPPLQMAYHGRVRRSDDQGQAVGTLAASVAKGVNWKPVDGKTLQSLLNSYPRGNVWYYDEDGYFLSLEQLEQAIPSPAIGPSERQRFVADDEIRWKKAEAQMLLHRFNHTRQLIFIPLWDAGAKRWYAGCFVWSHSPVPVFTVDSEIAYLAAFTNSAMAEISRLDAIRADQTKADFISSISHEFRSPLHGILASAEFLREMTSEEAQAELISTVQQCGRTLLDTINHILDFSKINSYEKNSSSGNHDKKDTLPNELHAVVNVAVLCEEVVDGMITAKRFQDSNIDGRNMFAIAEAKTPRSQLAKESSDAVKVVLDFQHRDWKFVSQPGALRRIVMNIFGNAQKYTEKGFIRVILRAQDAGLQESADVNSVRGTTMSMIIQDSGRGISSDYLQHKLYSPFAQEDAFASGVGLGLSIVRSIVQQLGGTVSINSLLGKGTQVTICLPLQGDSHFNRMKIKQADSEDRQTPFEPAENCLETLRKVAYGKIIGLHQRKISKHDRTFAKNMVLDYIDVYLGQWYGLTVTKFSAWNEVPEVDLIIAVADEQDESFSWSDPSGIVRQAPVLLVTDRYFGHKETRDLPDGIFCCYTRPVGPYKFARCLLACFEKLENFDVDSKGRLKGDNGERNLNTNSGQDAASSAPGKQQCASSSDESTATGKGGLGEHQSPTAQSSLPTIGPLQNGSKEVGSNRTDKAQDSPDKRGTPRDPHSLAKPLLKPSDPGETTDPSPDKQSPLRILLVEDNEINLQLLCRFLTKRKGDTINLARNGYEAVAAVQEAPDPYDVIFMDISMPGIDGFEATRQIRRCEGQWRARARAESLPQHELQLAPGRILIPKTYIVALTGLGAGRDRDEASESGFDEFLTKPIPFQKVGRMLNERSRHLGRT</sequence>
<dbReference type="EMBL" id="VXIT01000009">
    <property type="protein sequence ID" value="KAA6410617.1"/>
    <property type="molecule type" value="Genomic_DNA"/>
</dbReference>
<feature type="compositionally biased region" description="Basic and acidic residues" evidence="7">
    <location>
        <begin position="1041"/>
        <end position="1060"/>
    </location>
</feature>
<feature type="region of interest" description="Disordered" evidence="7">
    <location>
        <begin position="335"/>
        <end position="358"/>
    </location>
</feature>
<dbReference type="AlphaFoldDB" id="A0A5M8PM47"/>
<dbReference type="GO" id="GO:0000155">
    <property type="term" value="F:phosphorelay sensor kinase activity"/>
    <property type="evidence" value="ECO:0007669"/>
    <property type="project" value="InterPro"/>
</dbReference>
<evidence type="ECO:0000313" key="10">
    <source>
        <dbReference type="EMBL" id="KAA6410617.1"/>
    </source>
</evidence>
<dbReference type="SMART" id="SM00388">
    <property type="entry name" value="HisKA"/>
    <property type="match status" value="1"/>
</dbReference>
<feature type="compositionally biased region" description="Basic and acidic residues" evidence="7">
    <location>
        <begin position="966"/>
        <end position="976"/>
    </location>
</feature>
<evidence type="ECO:0000259" key="8">
    <source>
        <dbReference type="PROSITE" id="PS50109"/>
    </source>
</evidence>
<dbReference type="SUPFAM" id="SSF47384">
    <property type="entry name" value="Homodimeric domain of signal transducing histidine kinase"/>
    <property type="match status" value="1"/>
</dbReference>
<dbReference type="InterPro" id="IPR005467">
    <property type="entry name" value="His_kinase_dom"/>
</dbReference>
<evidence type="ECO:0000256" key="2">
    <source>
        <dbReference type="ARBA" id="ARBA00012438"/>
    </source>
</evidence>
<dbReference type="GO" id="GO:0005886">
    <property type="term" value="C:plasma membrane"/>
    <property type="evidence" value="ECO:0007669"/>
    <property type="project" value="TreeGrafter"/>
</dbReference>
<dbReference type="EC" id="2.7.13.3" evidence="2"/>
<dbReference type="PANTHER" id="PTHR43047:SF72">
    <property type="entry name" value="OSMOSENSING HISTIDINE PROTEIN KINASE SLN1"/>
    <property type="match status" value="1"/>
</dbReference>
<name>A0A5M8PM47_9LECA</name>
<feature type="region of interest" description="Disordered" evidence="7">
    <location>
        <begin position="228"/>
        <end position="261"/>
    </location>
</feature>
<protein>
    <recommendedName>
        <fullName evidence="2">histidine kinase</fullName>
        <ecNumber evidence="2">2.7.13.3</ecNumber>
    </recommendedName>
</protein>
<feature type="region of interest" description="Disordered" evidence="7">
    <location>
        <begin position="966"/>
        <end position="1083"/>
    </location>
</feature>
<dbReference type="SMART" id="SM00387">
    <property type="entry name" value="HATPase_c"/>
    <property type="match status" value="1"/>
</dbReference>
<dbReference type="InterPro" id="IPR003661">
    <property type="entry name" value="HisK_dim/P_dom"/>
</dbReference>
<dbReference type="SMART" id="SM00448">
    <property type="entry name" value="REC"/>
    <property type="match status" value="1"/>
</dbReference>
<evidence type="ECO:0000256" key="1">
    <source>
        <dbReference type="ARBA" id="ARBA00000085"/>
    </source>
</evidence>
<dbReference type="PROSITE" id="PS50109">
    <property type="entry name" value="HIS_KIN"/>
    <property type="match status" value="1"/>
</dbReference>
<dbReference type="PROSITE" id="PS50110">
    <property type="entry name" value="RESPONSE_REGULATORY"/>
    <property type="match status" value="1"/>
</dbReference>
<evidence type="ECO:0000256" key="4">
    <source>
        <dbReference type="ARBA" id="ARBA00022679"/>
    </source>
</evidence>
<dbReference type="Gene3D" id="3.30.450.40">
    <property type="match status" value="1"/>
</dbReference>
<feature type="compositionally biased region" description="Polar residues" evidence="7">
    <location>
        <begin position="977"/>
        <end position="1007"/>
    </location>
</feature>
<evidence type="ECO:0000256" key="5">
    <source>
        <dbReference type="ARBA" id="ARBA00022777"/>
    </source>
</evidence>
<evidence type="ECO:0000256" key="6">
    <source>
        <dbReference type="PROSITE-ProRule" id="PRU00169"/>
    </source>
</evidence>
<keyword evidence="5 10" id="KW-0418">Kinase</keyword>
<dbReference type="GO" id="GO:0009927">
    <property type="term" value="F:histidine phosphotransfer kinase activity"/>
    <property type="evidence" value="ECO:0007669"/>
    <property type="project" value="TreeGrafter"/>
</dbReference>
<dbReference type="Pfam" id="PF00512">
    <property type="entry name" value="HisKA"/>
    <property type="match status" value="1"/>
</dbReference>
<accession>A0A5M8PM47</accession>
<dbReference type="InterPro" id="IPR036097">
    <property type="entry name" value="HisK_dim/P_sf"/>
</dbReference>
<dbReference type="Gene3D" id="3.30.565.10">
    <property type="entry name" value="Histidine kinase-like ATPase, C-terminal domain"/>
    <property type="match status" value="1"/>
</dbReference>
<evidence type="ECO:0000313" key="11">
    <source>
        <dbReference type="Proteomes" id="UP000324767"/>
    </source>
</evidence>
<dbReference type="FunFam" id="1.10.287.130:FF:000023">
    <property type="entry name" value="Sensor histidine kinase/response regulator, putative"/>
    <property type="match status" value="1"/>
</dbReference>
<dbReference type="SUPFAM" id="SSF52172">
    <property type="entry name" value="CheY-like"/>
    <property type="match status" value="1"/>
</dbReference>
<organism evidence="10 11">
    <name type="scientific">Lasallia pustulata</name>
    <dbReference type="NCBI Taxonomy" id="136370"/>
    <lineage>
        <taxon>Eukaryota</taxon>
        <taxon>Fungi</taxon>
        <taxon>Dikarya</taxon>
        <taxon>Ascomycota</taxon>
        <taxon>Pezizomycotina</taxon>
        <taxon>Lecanoromycetes</taxon>
        <taxon>OSLEUM clade</taxon>
        <taxon>Umbilicariomycetidae</taxon>
        <taxon>Umbilicariales</taxon>
        <taxon>Umbilicariaceae</taxon>
        <taxon>Lasallia</taxon>
    </lineage>
</organism>
<comment type="catalytic activity">
    <reaction evidence="1">
        <text>ATP + protein L-histidine = ADP + protein N-phospho-L-histidine.</text>
        <dbReference type="EC" id="2.7.13.3"/>
    </reaction>
</comment>
<feature type="compositionally biased region" description="Polar residues" evidence="7">
    <location>
        <begin position="342"/>
        <end position="351"/>
    </location>
</feature>
<proteinExistence type="predicted"/>
<comment type="caution">
    <text evidence="10">The sequence shown here is derived from an EMBL/GenBank/DDBJ whole genome shotgun (WGS) entry which is preliminary data.</text>
</comment>
<dbReference type="PANTHER" id="PTHR43047">
    <property type="entry name" value="TWO-COMPONENT HISTIDINE PROTEIN KINASE"/>
    <property type="match status" value="1"/>
</dbReference>
<feature type="domain" description="Response regulatory" evidence="9">
    <location>
        <begin position="1086"/>
        <end position="1229"/>
    </location>
</feature>
<evidence type="ECO:0000256" key="3">
    <source>
        <dbReference type="ARBA" id="ARBA00022553"/>
    </source>
</evidence>
<keyword evidence="3 6" id="KW-0597">Phosphoprotein</keyword>
<dbReference type="SUPFAM" id="SSF55874">
    <property type="entry name" value="ATPase domain of HSP90 chaperone/DNA topoisomerase II/histidine kinase"/>
    <property type="match status" value="1"/>
</dbReference>
<dbReference type="InterPro" id="IPR029016">
    <property type="entry name" value="GAF-like_dom_sf"/>
</dbReference>
<dbReference type="CDD" id="cd17546">
    <property type="entry name" value="REC_hyHK_CKI1_RcsC-like"/>
    <property type="match status" value="1"/>
</dbReference>
<dbReference type="InterPro" id="IPR004358">
    <property type="entry name" value="Sig_transdc_His_kin-like_C"/>
</dbReference>
<gene>
    <name evidence="10" type="ORF">FRX48_06039</name>
</gene>
<evidence type="ECO:0000259" key="9">
    <source>
        <dbReference type="PROSITE" id="PS50110"/>
    </source>
</evidence>
<dbReference type="CDD" id="cd00082">
    <property type="entry name" value="HisKA"/>
    <property type="match status" value="1"/>
</dbReference>
<dbReference type="InterPro" id="IPR001789">
    <property type="entry name" value="Sig_transdc_resp-reg_receiver"/>
</dbReference>
<reference evidence="10 11" key="1">
    <citation type="submission" date="2019-09" db="EMBL/GenBank/DDBJ databases">
        <title>The hologenome of the rock-dwelling lichen Lasallia pustulata.</title>
        <authorList>
            <person name="Greshake Tzovaras B."/>
            <person name="Segers F."/>
            <person name="Bicker A."/>
            <person name="Dal Grande F."/>
            <person name="Otte J."/>
            <person name="Hankeln T."/>
            <person name="Schmitt I."/>
            <person name="Ebersberger I."/>
        </authorList>
    </citation>
    <scope>NUCLEOTIDE SEQUENCE [LARGE SCALE GENOMIC DNA]</scope>
    <source>
        <strain evidence="10">A1-1</strain>
    </source>
</reference>
<dbReference type="OrthoDB" id="303614at2759"/>
<feature type="domain" description="Histidine kinase" evidence="8">
    <location>
        <begin position="532"/>
        <end position="800"/>
    </location>
</feature>
<dbReference type="Pfam" id="PF00072">
    <property type="entry name" value="Response_reg"/>
    <property type="match status" value="1"/>
</dbReference>
<dbReference type="Proteomes" id="UP000324767">
    <property type="component" value="Unassembled WGS sequence"/>
</dbReference>
<dbReference type="Gene3D" id="1.10.287.130">
    <property type="match status" value="1"/>
</dbReference>
<feature type="compositionally biased region" description="Polar residues" evidence="7">
    <location>
        <begin position="1016"/>
        <end position="1040"/>
    </location>
</feature>